<reference evidence="1" key="1">
    <citation type="journal article" date="2014" name="Genome Announc.">
        <title>Draft Genome Sequence of Lactobacillus oryzae Strain SG293T.</title>
        <authorList>
            <person name="Tanizawa Y."/>
            <person name="Fujisawa T."/>
            <person name="Mochizuki T."/>
            <person name="Kaminuma E."/>
            <person name="Nakamura Y."/>
            <person name="Tohno M."/>
        </authorList>
    </citation>
    <scope>NUCLEOTIDE SEQUENCE [LARGE SCALE GENOMIC DNA]</scope>
    <source>
        <strain evidence="1">SG293</strain>
    </source>
</reference>
<dbReference type="EMBL" id="BBJM01000013">
    <property type="protein sequence ID" value="GAK47820.1"/>
    <property type="molecule type" value="Genomic_DNA"/>
</dbReference>
<comment type="caution">
    <text evidence="1">The sequence shown here is derived from an EMBL/GenBank/DDBJ whole genome shotgun (WGS) entry which is preliminary data.</text>
</comment>
<accession>A0A081BIF2</accession>
<protein>
    <submittedName>
        <fullName evidence="1">Uncharacterized protein</fullName>
    </submittedName>
</protein>
<name>A0A081BIF2_9LACO</name>
<dbReference type="STRING" id="1291743.LOSG293_130090"/>
<sequence>MPSGVERVVTAQVGFTDTTSGEQMVQGQHQVGVKFNLTSTSLTQLNNEFTGYVLLPKGVSYDAGSTAASANYSVELVKADFNQTGEA</sequence>
<dbReference type="AlphaFoldDB" id="A0A081BIF2"/>
<gene>
    <name evidence="1" type="ORF">LOSG293_130090</name>
</gene>
<keyword evidence="2" id="KW-1185">Reference proteome</keyword>
<evidence type="ECO:0000313" key="2">
    <source>
        <dbReference type="Proteomes" id="UP000028700"/>
    </source>
</evidence>
<proteinExistence type="predicted"/>
<organism evidence="1 2">
    <name type="scientific">Secundilactobacillus oryzae JCM 18671</name>
    <dbReference type="NCBI Taxonomy" id="1291743"/>
    <lineage>
        <taxon>Bacteria</taxon>
        <taxon>Bacillati</taxon>
        <taxon>Bacillota</taxon>
        <taxon>Bacilli</taxon>
        <taxon>Lactobacillales</taxon>
        <taxon>Lactobacillaceae</taxon>
        <taxon>Secundilactobacillus</taxon>
    </lineage>
</organism>
<dbReference type="Proteomes" id="UP000028700">
    <property type="component" value="Unassembled WGS sequence"/>
</dbReference>
<evidence type="ECO:0000313" key="1">
    <source>
        <dbReference type="EMBL" id="GAK47820.1"/>
    </source>
</evidence>